<dbReference type="EC" id="2.3.1.-" evidence="2"/>
<dbReference type="GO" id="GO:0016746">
    <property type="term" value="F:acyltransferase activity"/>
    <property type="evidence" value="ECO:0007669"/>
    <property type="project" value="UniProtKB-KW"/>
</dbReference>
<evidence type="ECO:0000313" key="3">
    <source>
        <dbReference type="Proteomes" id="UP001589818"/>
    </source>
</evidence>
<protein>
    <submittedName>
        <fullName evidence="2">GNAT family N-acetyltransferase</fullName>
        <ecNumber evidence="2">2.3.1.-</ecNumber>
    </submittedName>
</protein>
<accession>A0ABV6JH34</accession>
<feature type="domain" description="BioF2-like acetyltransferase" evidence="1">
    <location>
        <begin position="227"/>
        <end position="347"/>
    </location>
</feature>
<reference evidence="2 3" key="1">
    <citation type="submission" date="2024-09" db="EMBL/GenBank/DDBJ databases">
        <authorList>
            <person name="Sun Q."/>
            <person name="Mori K."/>
        </authorList>
    </citation>
    <scope>NUCLEOTIDE SEQUENCE [LARGE SCALE GENOMIC DNA]</scope>
    <source>
        <strain evidence="2 3">CCM 4839</strain>
    </source>
</reference>
<name>A0ABV6JH34_9BACL</name>
<keyword evidence="2" id="KW-0012">Acyltransferase</keyword>
<keyword evidence="2" id="KW-0808">Transferase</keyword>
<evidence type="ECO:0000259" key="1">
    <source>
        <dbReference type="Pfam" id="PF13480"/>
    </source>
</evidence>
<dbReference type="InterPro" id="IPR016181">
    <property type="entry name" value="Acyl_CoA_acyltransferase"/>
</dbReference>
<sequence length="405" mass="46033">MTPSSAATAIAHPQVSAKKSRQASRIQLYDRHTIHDLHWPDTEAGSYAMRYLLPLMTQSPDAYIANAHTELYALVLDDLVIPVTVNEDEYDNSYVCSPYTHYVSYAKEELNVLNNRILRNTLSGLLSCTGLLLKASKINKTVHFNNWLLSTNLYANLTPEQTTAVLHFLKKRFPAHAIVFRSLNAATTGIMLETLRNESCRLVPSRQIYLLRPHDPASMNAKSRWLIKRDYSLLRKHGYEVSGPAAMKESDIPRILELYNALYLHKYSFYNPQFQESYIRLALQEGTLMLYGLRKNGRLDAVLGFFSREGVMTTPLFGYDTSLPQQLGLYRMLSAVLLQIAAERGHLLHESSGAAQFKRNRGAVVDIEYSAIYDKHLPVLRRSGWILLSMLLEGVGVPIIRRFKL</sequence>
<gene>
    <name evidence="2" type="ORF">ACFFJ8_26245</name>
</gene>
<keyword evidence="3" id="KW-1185">Reference proteome</keyword>
<dbReference type="Pfam" id="PF13480">
    <property type="entry name" value="Acetyltransf_6"/>
    <property type="match status" value="1"/>
</dbReference>
<dbReference type="InterPro" id="IPR038740">
    <property type="entry name" value="BioF2-like_GNAT_dom"/>
</dbReference>
<dbReference type="SUPFAM" id="SSF55729">
    <property type="entry name" value="Acyl-CoA N-acyltransferases (Nat)"/>
    <property type="match status" value="1"/>
</dbReference>
<evidence type="ECO:0000313" key="2">
    <source>
        <dbReference type="EMBL" id="MFC0394852.1"/>
    </source>
</evidence>
<organism evidence="2 3">
    <name type="scientific">Paenibacillus mendelii</name>
    <dbReference type="NCBI Taxonomy" id="206163"/>
    <lineage>
        <taxon>Bacteria</taxon>
        <taxon>Bacillati</taxon>
        <taxon>Bacillota</taxon>
        <taxon>Bacilli</taxon>
        <taxon>Bacillales</taxon>
        <taxon>Paenibacillaceae</taxon>
        <taxon>Paenibacillus</taxon>
    </lineage>
</organism>
<dbReference type="RefSeq" id="WP_204816016.1">
    <property type="nucleotide sequence ID" value="NZ_JANHOF010000001.1"/>
</dbReference>
<proteinExistence type="predicted"/>
<dbReference type="Proteomes" id="UP001589818">
    <property type="component" value="Unassembled WGS sequence"/>
</dbReference>
<comment type="caution">
    <text evidence="2">The sequence shown here is derived from an EMBL/GenBank/DDBJ whole genome shotgun (WGS) entry which is preliminary data.</text>
</comment>
<dbReference type="EMBL" id="JBHLVF010000041">
    <property type="protein sequence ID" value="MFC0394852.1"/>
    <property type="molecule type" value="Genomic_DNA"/>
</dbReference>